<feature type="compositionally biased region" description="Polar residues" evidence="1">
    <location>
        <begin position="159"/>
        <end position="172"/>
    </location>
</feature>
<accession>A0AAD2FNF8</accession>
<feature type="compositionally biased region" description="Polar residues" evidence="1">
    <location>
        <begin position="607"/>
        <end position="617"/>
    </location>
</feature>
<organism evidence="2 3">
    <name type="scientific">Cylindrotheca closterium</name>
    <dbReference type="NCBI Taxonomy" id="2856"/>
    <lineage>
        <taxon>Eukaryota</taxon>
        <taxon>Sar</taxon>
        <taxon>Stramenopiles</taxon>
        <taxon>Ochrophyta</taxon>
        <taxon>Bacillariophyta</taxon>
        <taxon>Bacillariophyceae</taxon>
        <taxon>Bacillariophycidae</taxon>
        <taxon>Bacillariales</taxon>
        <taxon>Bacillariaceae</taxon>
        <taxon>Cylindrotheca</taxon>
    </lineage>
</organism>
<feature type="compositionally biased region" description="Basic and acidic residues" evidence="1">
    <location>
        <begin position="135"/>
        <end position="148"/>
    </location>
</feature>
<keyword evidence="3" id="KW-1185">Reference proteome</keyword>
<feature type="region of interest" description="Disordered" evidence="1">
    <location>
        <begin position="480"/>
        <end position="523"/>
    </location>
</feature>
<feature type="compositionally biased region" description="Polar residues" evidence="1">
    <location>
        <begin position="115"/>
        <end position="131"/>
    </location>
</feature>
<feature type="compositionally biased region" description="Polar residues" evidence="1">
    <location>
        <begin position="182"/>
        <end position="193"/>
    </location>
</feature>
<feature type="compositionally biased region" description="Acidic residues" evidence="1">
    <location>
        <begin position="81"/>
        <end position="93"/>
    </location>
</feature>
<feature type="compositionally biased region" description="Polar residues" evidence="1">
    <location>
        <begin position="203"/>
        <end position="216"/>
    </location>
</feature>
<name>A0AAD2FNF8_9STRA</name>
<feature type="region of interest" description="Disordered" evidence="1">
    <location>
        <begin position="427"/>
        <end position="446"/>
    </location>
</feature>
<feature type="compositionally biased region" description="Low complexity" evidence="1">
    <location>
        <begin position="631"/>
        <end position="675"/>
    </location>
</feature>
<dbReference type="PANTHER" id="PTHR44826">
    <property type="entry name" value="SPORE COAT PROTEIN SP85"/>
    <property type="match status" value="1"/>
</dbReference>
<reference evidence="2" key="1">
    <citation type="submission" date="2023-08" db="EMBL/GenBank/DDBJ databases">
        <authorList>
            <person name="Audoor S."/>
            <person name="Bilcke G."/>
        </authorList>
    </citation>
    <scope>NUCLEOTIDE SEQUENCE</scope>
</reference>
<proteinExistence type="predicted"/>
<feature type="compositionally biased region" description="Polar residues" evidence="1">
    <location>
        <begin position="563"/>
        <end position="587"/>
    </location>
</feature>
<feature type="compositionally biased region" description="Low complexity" evidence="1">
    <location>
        <begin position="58"/>
        <end position="72"/>
    </location>
</feature>
<feature type="region of interest" description="Disordered" evidence="1">
    <location>
        <begin position="563"/>
        <end position="742"/>
    </location>
</feature>
<evidence type="ECO:0000313" key="2">
    <source>
        <dbReference type="EMBL" id="CAJ1947361.1"/>
    </source>
</evidence>
<evidence type="ECO:0000256" key="1">
    <source>
        <dbReference type="SAM" id="MobiDB-lite"/>
    </source>
</evidence>
<feature type="compositionally biased region" description="Basic and acidic residues" evidence="1">
    <location>
        <begin position="10"/>
        <end position="20"/>
    </location>
</feature>
<comment type="caution">
    <text evidence="2">The sequence shown here is derived from an EMBL/GenBank/DDBJ whole genome shotgun (WGS) entry which is preliminary data.</text>
</comment>
<evidence type="ECO:0008006" key="4">
    <source>
        <dbReference type="Google" id="ProtNLM"/>
    </source>
</evidence>
<feature type="compositionally biased region" description="Low complexity" evidence="1">
    <location>
        <begin position="217"/>
        <end position="232"/>
    </location>
</feature>
<protein>
    <recommendedName>
        <fullName evidence="4">Ricin B lectin domain-containing protein</fullName>
    </recommendedName>
</protein>
<feature type="compositionally biased region" description="Basic and acidic residues" evidence="1">
    <location>
        <begin position="499"/>
        <end position="522"/>
    </location>
</feature>
<gene>
    <name evidence="2" type="ORF">CYCCA115_LOCUS11108</name>
</gene>
<dbReference type="EMBL" id="CAKOGP040001725">
    <property type="protein sequence ID" value="CAJ1947361.1"/>
    <property type="molecule type" value="Genomic_DNA"/>
</dbReference>
<sequence>MTFPTYFSFDSEKQDEEHNMRPSMVKKKQAWQKTTLAPFLTRKTGRHQNEKVLDRQNSYLSTTTATSNSTQTDLGDVLDPQSDDSILEEEDENLVQNLKTQSPPRTPGTIASEESFLSSDDSTVEPVTSKKSLLKRLDETVDESKSEAQETEEVFLPNDDSTFSSGKESISSDPERLAGDSAHSSISSNSTGTAEKADVSAMEQESPSSPTELVSENSLTDDSANSSTSSKTTAEKADGFSAQEGLVPPELVTENSLKDDSASSNISSNSATAAAVAPVPTILEADYVVPTTGAEPEEHVGSSVSDSASQILKKYLFGGLAMSLTTFVTMGSVARPIQVDTEEAEVQTVPSLDASEQSSNDGDVKNTMQTPSAAKDCEIPVTNLHDDADDIIFVDEDVESTQLERPELKSPLSPISERNIRQLQFLTPNSGLKEKEDLSKGPTQDIFSIPNMLEEDEEAQFALSPGRVKVDELQEGYAAYESSKLKGDSTTDNGSDDPDGSKELSFESDAPTKKQSGKEEGPASHAKSIRMLCFVVLFAALVAVTLPFFMDTTVSASAAIETASPSVSMEPSSAPSLSQEPSDSPSLKPSIYPTISDVPTIAPSGHPTLSQSPSMVPSISDAPSLKPSIAPTESMEPSESPSEVPSDIPSSVPSESPSLRPSVSMLPSSLPSLMPSPEPTDRPTQHPTITFQPSRRPTRSPTREPTFEPTEYPTRRPTRSPTREPTFEPTEYPTRPPITPPPPADLADAFKIRLYWNESYFWQEENVERFWCMECVKCAEYGNLDGFDHGCVSHQTGDETRCAAGDSMWVRECEGRGNRFNIQGSEENGFMVRIARTDLCIERIKEQHQLLFVQHCDRGSPWQRFLPWNDYHKFQLKPIGYKGRPEVESECVSQLHHPKSGELLALHNCALSREYETLFWEKY</sequence>
<evidence type="ECO:0000313" key="3">
    <source>
        <dbReference type="Proteomes" id="UP001295423"/>
    </source>
</evidence>
<dbReference type="AlphaFoldDB" id="A0AAD2FNF8"/>
<feature type="region of interest" description="Disordered" evidence="1">
    <location>
        <begin position="344"/>
        <end position="369"/>
    </location>
</feature>
<dbReference type="Proteomes" id="UP001295423">
    <property type="component" value="Unassembled WGS sequence"/>
</dbReference>
<dbReference type="InterPro" id="IPR051860">
    <property type="entry name" value="Plasmodium_CSP_Invasion"/>
</dbReference>
<feature type="region of interest" description="Disordered" evidence="1">
    <location>
        <begin position="1"/>
        <end position="249"/>
    </location>
</feature>
<feature type="compositionally biased region" description="Polar residues" evidence="1">
    <location>
        <begin position="348"/>
        <end position="369"/>
    </location>
</feature>
<feature type="compositionally biased region" description="Polar residues" evidence="1">
    <location>
        <begin position="94"/>
        <end position="103"/>
    </location>
</feature>